<evidence type="ECO:0000256" key="2">
    <source>
        <dbReference type="ARBA" id="ARBA00007935"/>
    </source>
</evidence>
<dbReference type="GO" id="GO:0022857">
    <property type="term" value="F:transmembrane transporter activity"/>
    <property type="evidence" value="ECO:0007669"/>
    <property type="project" value="InterPro"/>
</dbReference>
<dbReference type="GO" id="GO:0005886">
    <property type="term" value="C:plasma membrane"/>
    <property type="evidence" value="ECO:0007669"/>
    <property type="project" value="UniProtKB-SubCell"/>
</dbReference>
<keyword evidence="10" id="KW-1185">Reference proteome</keyword>
<name>A0A5C4U5I7_9CORY</name>
<dbReference type="OrthoDB" id="9782305at2"/>
<sequence length="324" mass="32010">MTRAGLAGGLVVTLLACTIASVALGVRDISLSDILAALGGSTETASQAAAYVRVPRTVLAALVGASLAIAGACMQAVTRNPLADPGIFGVLSGAALAVVSVLAFTPLTQPWALMSAACFGAGMAAGFVYALGRGAGGLQLALAGAATSAALGSVVSAIALPRSQTLDAFRFWLVGSVGGAQWNVLAIAAPVLLFAGAVAWASARGLNSLALGDAAATALGDSAARVRLISTLAAVVLCGVSTALAGPIAFVGLVVPHVIRLVSGPDHRWLIPLSALGGACLLIAADVVGRLIAQPSEIAVGVITPLIGAPTFIWIVRSKKVRGL</sequence>
<organism evidence="9 10">
    <name type="scientific">Corynebacterium tapiri</name>
    <dbReference type="NCBI Taxonomy" id="1448266"/>
    <lineage>
        <taxon>Bacteria</taxon>
        <taxon>Bacillati</taxon>
        <taxon>Actinomycetota</taxon>
        <taxon>Actinomycetes</taxon>
        <taxon>Mycobacteriales</taxon>
        <taxon>Corynebacteriaceae</taxon>
        <taxon>Corynebacterium</taxon>
    </lineage>
</organism>
<accession>A0A5C4U5I7</accession>
<evidence type="ECO:0000256" key="8">
    <source>
        <dbReference type="SAM" id="Phobius"/>
    </source>
</evidence>
<dbReference type="FunFam" id="1.10.3470.10:FF:000001">
    <property type="entry name" value="Vitamin B12 ABC transporter permease BtuC"/>
    <property type="match status" value="1"/>
</dbReference>
<dbReference type="InterPro" id="IPR037294">
    <property type="entry name" value="ABC_BtuC-like"/>
</dbReference>
<keyword evidence="6 8" id="KW-1133">Transmembrane helix</keyword>
<evidence type="ECO:0000313" key="9">
    <source>
        <dbReference type="EMBL" id="TNL98467.1"/>
    </source>
</evidence>
<evidence type="ECO:0000313" key="10">
    <source>
        <dbReference type="Proteomes" id="UP000312032"/>
    </source>
</evidence>
<comment type="caution">
    <text evidence="9">The sequence shown here is derived from an EMBL/GenBank/DDBJ whole genome shotgun (WGS) entry which is preliminary data.</text>
</comment>
<feature type="transmembrane region" description="Helical" evidence="8">
    <location>
        <begin position="138"/>
        <end position="160"/>
    </location>
</feature>
<dbReference type="PANTHER" id="PTHR30472:SF1">
    <property type="entry name" value="FE(3+) DICITRATE TRANSPORT SYSTEM PERMEASE PROTEIN FECC-RELATED"/>
    <property type="match status" value="1"/>
</dbReference>
<keyword evidence="3" id="KW-0813">Transport</keyword>
<dbReference type="PROSITE" id="PS51257">
    <property type="entry name" value="PROKAR_LIPOPROTEIN"/>
    <property type="match status" value="1"/>
</dbReference>
<gene>
    <name evidence="9" type="ORF">FHE74_04510</name>
</gene>
<evidence type="ECO:0000256" key="6">
    <source>
        <dbReference type="ARBA" id="ARBA00022989"/>
    </source>
</evidence>
<dbReference type="SUPFAM" id="SSF81345">
    <property type="entry name" value="ABC transporter involved in vitamin B12 uptake, BtuC"/>
    <property type="match status" value="1"/>
</dbReference>
<evidence type="ECO:0000256" key="7">
    <source>
        <dbReference type="ARBA" id="ARBA00023136"/>
    </source>
</evidence>
<feature type="transmembrane region" description="Helical" evidence="8">
    <location>
        <begin position="111"/>
        <end position="131"/>
    </location>
</feature>
<feature type="transmembrane region" description="Helical" evidence="8">
    <location>
        <begin position="232"/>
        <end position="259"/>
    </location>
</feature>
<evidence type="ECO:0000256" key="1">
    <source>
        <dbReference type="ARBA" id="ARBA00004651"/>
    </source>
</evidence>
<keyword evidence="7 8" id="KW-0472">Membrane</keyword>
<dbReference type="Proteomes" id="UP000312032">
    <property type="component" value="Unassembled WGS sequence"/>
</dbReference>
<dbReference type="PANTHER" id="PTHR30472">
    <property type="entry name" value="FERRIC ENTEROBACTIN TRANSPORT SYSTEM PERMEASE PROTEIN"/>
    <property type="match status" value="1"/>
</dbReference>
<proteinExistence type="inferred from homology"/>
<dbReference type="InterPro" id="IPR000522">
    <property type="entry name" value="ABC_transptr_permease_BtuC"/>
</dbReference>
<feature type="transmembrane region" description="Helical" evidence="8">
    <location>
        <begin position="180"/>
        <end position="201"/>
    </location>
</feature>
<evidence type="ECO:0000256" key="4">
    <source>
        <dbReference type="ARBA" id="ARBA00022475"/>
    </source>
</evidence>
<dbReference type="Gene3D" id="1.10.3470.10">
    <property type="entry name" value="ABC transporter involved in vitamin B12 uptake, BtuC"/>
    <property type="match status" value="1"/>
</dbReference>
<dbReference type="Pfam" id="PF01032">
    <property type="entry name" value="FecCD"/>
    <property type="match status" value="1"/>
</dbReference>
<feature type="transmembrane region" description="Helical" evidence="8">
    <location>
        <begin position="57"/>
        <end position="74"/>
    </location>
</feature>
<dbReference type="EMBL" id="VDHJ01000005">
    <property type="protein sequence ID" value="TNL98467.1"/>
    <property type="molecule type" value="Genomic_DNA"/>
</dbReference>
<comment type="similarity">
    <text evidence="2">Belongs to the binding-protein-dependent transport system permease family. FecCD subfamily.</text>
</comment>
<feature type="transmembrane region" description="Helical" evidence="8">
    <location>
        <begin position="86"/>
        <end position="105"/>
    </location>
</feature>
<reference evidence="9 10" key="1">
    <citation type="submission" date="2019-06" db="EMBL/GenBank/DDBJ databases">
        <authorList>
            <person name="Li J."/>
        </authorList>
    </citation>
    <scope>NUCLEOTIDE SEQUENCE [LARGE SCALE GENOMIC DNA]</scope>
    <source>
        <strain evidence="9 10">LMG 28165</strain>
    </source>
</reference>
<evidence type="ECO:0000256" key="3">
    <source>
        <dbReference type="ARBA" id="ARBA00022448"/>
    </source>
</evidence>
<keyword evidence="5 8" id="KW-0812">Transmembrane</keyword>
<dbReference type="GO" id="GO:0033214">
    <property type="term" value="P:siderophore-iron import into cell"/>
    <property type="evidence" value="ECO:0007669"/>
    <property type="project" value="TreeGrafter"/>
</dbReference>
<dbReference type="RefSeq" id="WP_139465312.1">
    <property type="nucleotide sequence ID" value="NZ_VDHJ01000005.1"/>
</dbReference>
<evidence type="ECO:0000256" key="5">
    <source>
        <dbReference type="ARBA" id="ARBA00022692"/>
    </source>
</evidence>
<keyword evidence="4" id="KW-1003">Cell membrane</keyword>
<comment type="subcellular location">
    <subcellularLocation>
        <location evidence="1">Cell membrane</location>
        <topology evidence="1">Multi-pass membrane protein</topology>
    </subcellularLocation>
</comment>
<dbReference type="AlphaFoldDB" id="A0A5C4U5I7"/>
<dbReference type="CDD" id="cd06550">
    <property type="entry name" value="TM_ABC_iron-siderophores_like"/>
    <property type="match status" value="1"/>
</dbReference>
<feature type="transmembrane region" description="Helical" evidence="8">
    <location>
        <begin position="298"/>
        <end position="316"/>
    </location>
</feature>
<protein>
    <submittedName>
        <fullName evidence="9">Iron ABC transporter permease</fullName>
    </submittedName>
</protein>
<feature type="transmembrane region" description="Helical" evidence="8">
    <location>
        <begin position="271"/>
        <end position="291"/>
    </location>
</feature>